<comment type="caution">
    <text evidence="1">The sequence shown here is derived from an EMBL/GenBank/DDBJ whole genome shotgun (WGS) entry which is preliminary data.</text>
</comment>
<keyword evidence="2" id="KW-1185">Reference proteome</keyword>
<reference evidence="1" key="1">
    <citation type="journal article" date="2021" name="Nat. Commun.">
        <title>Genetic determinants of endophytism in the Arabidopsis root mycobiome.</title>
        <authorList>
            <person name="Mesny F."/>
            <person name="Miyauchi S."/>
            <person name="Thiergart T."/>
            <person name="Pickel B."/>
            <person name="Atanasova L."/>
            <person name="Karlsson M."/>
            <person name="Huettel B."/>
            <person name="Barry K.W."/>
            <person name="Haridas S."/>
            <person name="Chen C."/>
            <person name="Bauer D."/>
            <person name="Andreopoulos W."/>
            <person name="Pangilinan J."/>
            <person name="LaButti K."/>
            <person name="Riley R."/>
            <person name="Lipzen A."/>
            <person name="Clum A."/>
            <person name="Drula E."/>
            <person name="Henrissat B."/>
            <person name="Kohler A."/>
            <person name="Grigoriev I.V."/>
            <person name="Martin F.M."/>
            <person name="Hacquard S."/>
        </authorList>
    </citation>
    <scope>NUCLEOTIDE SEQUENCE</scope>
    <source>
        <strain evidence="1">MPI-CAGE-CH-0230</strain>
    </source>
</reference>
<dbReference type="SUPFAM" id="SSF57850">
    <property type="entry name" value="RING/U-box"/>
    <property type="match status" value="1"/>
</dbReference>
<protein>
    <recommendedName>
        <fullName evidence="3">Suppressor of anucleate metulae protein B</fullName>
    </recommendedName>
</protein>
<accession>A0A9P9BLR2</accession>
<sequence>MPTRPVLDAQRSMLYHRARGCCWCGGDVVGLPFTCQECPSLICCSRCLRHARGAHGPTHCFKSTSGRIYSASGGYLDNTDLDLHNSIPVEELNEFYDVGFYGYLVDTVRATSNLSGAISHLRDGYNKLSLPALAWIYLDGMESYLTKQDSQRILSRSFFRTLIGNRMIFDDEVLHPSEEWMDRAIEFLHANFAVPGEDMFQKRDLSGAPPGLLACLEVLFTARAFGTTKERCAMGFFPWNTEEGDTIAILMGCSVPVVLRKTGIGDDEETLFTIIGECYVDGIMEGEYMYEVAEKGLETRRILVR</sequence>
<evidence type="ECO:0000313" key="1">
    <source>
        <dbReference type="EMBL" id="KAH7025149.1"/>
    </source>
</evidence>
<name>A0A9P9BLR2_9PEZI</name>
<dbReference type="EMBL" id="JAGTJQ010000009">
    <property type="protein sequence ID" value="KAH7025149.1"/>
    <property type="molecule type" value="Genomic_DNA"/>
</dbReference>
<dbReference type="OrthoDB" id="4779851at2759"/>
<dbReference type="Proteomes" id="UP000756346">
    <property type="component" value="Unassembled WGS sequence"/>
</dbReference>
<evidence type="ECO:0008006" key="3">
    <source>
        <dbReference type="Google" id="ProtNLM"/>
    </source>
</evidence>
<organism evidence="1 2">
    <name type="scientific">Microdochium trichocladiopsis</name>
    <dbReference type="NCBI Taxonomy" id="1682393"/>
    <lineage>
        <taxon>Eukaryota</taxon>
        <taxon>Fungi</taxon>
        <taxon>Dikarya</taxon>
        <taxon>Ascomycota</taxon>
        <taxon>Pezizomycotina</taxon>
        <taxon>Sordariomycetes</taxon>
        <taxon>Xylariomycetidae</taxon>
        <taxon>Xylariales</taxon>
        <taxon>Microdochiaceae</taxon>
        <taxon>Microdochium</taxon>
    </lineage>
</organism>
<dbReference type="AlphaFoldDB" id="A0A9P9BLR2"/>
<dbReference type="RefSeq" id="XP_046008697.1">
    <property type="nucleotide sequence ID" value="XM_046155136.1"/>
</dbReference>
<evidence type="ECO:0000313" key="2">
    <source>
        <dbReference type="Proteomes" id="UP000756346"/>
    </source>
</evidence>
<dbReference type="Pfam" id="PF26639">
    <property type="entry name" value="Het-6_barrel"/>
    <property type="match status" value="1"/>
</dbReference>
<dbReference type="GeneID" id="70184682"/>
<proteinExistence type="predicted"/>
<gene>
    <name evidence="1" type="ORF">B0I36DRAFT_332591</name>
</gene>